<protein>
    <recommendedName>
        <fullName evidence="4">EcsC family protein</fullName>
    </recommendedName>
</protein>
<dbReference type="AlphaFoldDB" id="A0A4Q2K322"/>
<comment type="caution">
    <text evidence="2">The sequence shown here is derived from an EMBL/GenBank/DDBJ whole genome shotgun (WGS) entry which is preliminary data.</text>
</comment>
<feature type="compositionally biased region" description="Acidic residues" evidence="1">
    <location>
        <begin position="1"/>
        <end position="19"/>
    </location>
</feature>
<dbReference type="EMBL" id="SDPW01000001">
    <property type="protein sequence ID" value="RXZ54431.1"/>
    <property type="molecule type" value="Genomic_DNA"/>
</dbReference>
<name>A0A4Q2K322_9ACTN</name>
<accession>A0A4Q2K322</accession>
<feature type="region of interest" description="Disordered" evidence="1">
    <location>
        <begin position="1"/>
        <end position="23"/>
    </location>
</feature>
<dbReference type="RefSeq" id="WP_129424791.1">
    <property type="nucleotide sequence ID" value="NZ_SDPW01000001.1"/>
</dbReference>
<dbReference type="OrthoDB" id="306887at2"/>
<gene>
    <name evidence="2" type="ORF">ET524_08040</name>
</gene>
<keyword evidence="3" id="KW-1185">Reference proteome</keyword>
<sequence length="358" mass="36734">MAEEQSSEIVPEESSEVEYELPALSEAEQDEAEQFALKVIKAAASLKVIRIDRGKFLRTELRKHCPDANIDLAVAETPGAAGIPSEVLDAIAVEAIDFETKKCAALSFAAGIPGGLALAAAVPADLAQYFAHVMRIEQKLAYVYGWQSFLEDGDEVDDETLAKFIMLLGVMMNVGGAANSINAFANQVARAGVQKAIQKQALTKTAFYPILKKVLRVVGVQLTKETFAKGVGKIVPVVGGLVSGGLTYATFKPGAETLRKHLRKLPGSGVEQDAPDVKQIDVVADAAHAIADGAVQVGAMAASGAAAAGEAVVAGAAAAGDAAAKAGAAAAEGAAQVGSAIADGAANIGKFFGSFGKR</sequence>
<proteinExistence type="predicted"/>
<evidence type="ECO:0008006" key="4">
    <source>
        <dbReference type="Google" id="ProtNLM"/>
    </source>
</evidence>
<evidence type="ECO:0000313" key="3">
    <source>
        <dbReference type="Proteomes" id="UP000293345"/>
    </source>
</evidence>
<evidence type="ECO:0000313" key="2">
    <source>
        <dbReference type="EMBL" id="RXZ54431.1"/>
    </source>
</evidence>
<reference evidence="2 3" key="1">
    <citation type="submission" date="2019-01" db="EMBL/GenBank/DDBJ databases">
        <title>Senegalimassilia sp. nov. KGMB04484 isolated human feces.</title>
        <authorList>
            <person name="Han K.-I."/>
            <person name="Kim J.-S."/>
            <person name="Lee K.C."/>
            <person name="Suh M.K."/>
            <person name="Eom M.K."/>
            <person name="Lee J.H."/>
            <person name="Park S.-H."/>
            <person name="Kang S.W."/>
            <person name="Park J.-E."/>
            <person name="Oh B.S."/>
            <person name="Yu S.Y."/>
            <person name="Choi S.-H."/>
            <person name="Lee D.H."/>
            <person name="Yoon H."/>
            <person name="Kim B.-Y."/>
            <person name="Lee J.H."/>
            <person name="Lee J.-S."/>
        </authorList>
    </citation>
    <scope>NUCLEOTIDE SEQUENCE [LARGE SCALE GENOMIC DNA]</scope>
    <source>
        <strain evidence="2 3">KGMB04484</strain>
    </source>
</reference>
<dbReference type="Proteomes" id="UP000293345">
    <property type="component" value="Unassembled WGS sequence"/>
</dbReference>
<evidence type="ECO:0000256" key="1">
    <source>
        <dbReference type="SAM" id="MobiDB-lite"/>
    </source>
</evidence>
<organism evidence="2 3">
    <name type="scientific">Senegalimassilia faecalis</name>
    <dbReference type="NCBI Taxonomy" id="2509433"/>
    <lineage>
        <taxon>Bacteria</taxon>
        <taxon>Bacillati</taxon>
        <taxon>Actinomycetota</taxon>
        <taxon>Coriobacteriia</taxon>
        <taxon>Coriobacteriales</taxon>
        <taxon>Coriobacteriaceae</taxon>
        <taxon>Senegalimassilia</taxon>
    </lineage>
</organism>